<evidence type="ECO:0000256" key="6">
    <source>
        <dbReference type="ARBA" id="ARBA00022763"/>
    </source>
</evidence>
<dbReference type="SUPFAM" id="SSF101420">
    <property type="entry name" value="C-terminal domain of Ku80"/>
    <property type="match status" value="1"/>
</dbReference>
<dbReference type="GO" id="GO:0003684">
    <property type="term" value="F:damaged DNA binding"/>
    <property type="evidence" value="ECO:0007669"/>
    <property type="project" value="InterPro"/>
</dbReference>
<feature type="compositionally biased region" description="Acidic residues" evidence="14">
    <location>
        <begin position="168"/>
        <end position="178"/>
    </location>
</feature>
<keyword evidence="6" id="KW-0227">DNA damage</keyword>
<dbReference type="Proteomes" id="UP000663844">
    <property type="component" value="Unassembled WGS sequence"/>
</dbReference>
<dbReference type="Pfam" id="PF03730">
    <property type="entry name" value="Ku_C"/>
    <property type="match status" value="1"/>
</dbReference>
<dbReference type="Gene3D" id="2.40.290.10">
    <property type="match status" value="1"/>
</dbReference>
<evidence type="ECO:0000256" key="9">
    <source>
        <dbReference type="ARBA" id="ARBA00022840"/>
    </source>
</evidence>
<dbReference type="InterPro" id="IPR014893">
    <property type="entry name" value="Ku_PK_bind"/>
</dbReference>
<dbReference type="PANTHER" id="PTHR12604">
    <property type="entry name" value="KU AUTOANTIGEN DNA HELICASE"/>
    <property type="match status" value="1"/>
</dbReference>
<dbReference type="GO" id="GO:0005694">
    <property type="term" value="C:chromosome"/>
    <property type="evidence" value="ECO:0007669"/>
    <property type="project" value="UniProtKB-SubCell"/>
</dbReference>
<dbReference type="Proteomes" id="UP000663845">
    <property type="component" value="Unassembled WGS sequence"/>
</dbReference>
<keyword evidence="10" id="KW-0238">DNA-binding</keyword>
<dbReference type="InterPro" id="IPR024193">
    <property type="entry name" value="Ku80"/>
</dbReference>
<keyword evidence="4" id="KW-0158">Chromosome</keyword>
<keyword evidence="8" id="KW-0347">Helicase</keyword>
<dbReference type="GO" id="GO:0000723">
    <property type="term" value="P:telomere maintenance"/>
    <property type="evidence" value="ECO:0007669"/>
    <property type="project" value="InterPro"/>
</dbReference>
<evidence type="ECO:0000256" key="12">
    <source>
        <dbReference type="ARBA" id="ARBA00023204"/>
    </source>
</evidence>
<protein>
    <recommendedName>
        <fullName evidence="15">VWFA domain-containing protein</fullName>
    </recommendedName>
</protein>
<dbReference type="GO" id="GO:0016787">
    <property type="term" value="F:hydrolase activity"/>
    <property type="evidence" value="ECO:0007669"/>
    <property type="project" value="UniProtKB-KW"/>
</dbReference>
<dbReference type="Gene3D" id="1.10.1600.10">
    <property type="match status" value="1"/>
</dbReference>
<dbReference type="PROSITE" id="PS50234">
    <property type="entry name" value="VWFA"/>
    <property type="match status" value="1"/>
</dbReference>
<dbReference type="GO" id="GO:0003690">
    <property type="term" value="F:double-stranded DNA binding"/>
    <property type="evidence" value="ECO:0007669"/>
    <property type="project" value="TreeGrafter"/>
</dbReference>
<dbReference type="GO" id="GO:0005524">
    <property type="term" value="F:ATP binding"/>
    <property type="evidence" value="ECO:0007669"/>
    <property type="project" value="UniProtKB-KW"/>
</dbReference>
<dbReference type="InterPro" id="IPR036494">
    <property type="entry name" value="Ku_C_sf"/>
</dbReference>
<evidence type="ECO:0000256" key="10">
    <source>
        <dbReference type="ARBA" id="ARBA00023125"/>
    </source>
</evidence>
<keyword evidence="7" id="KW-0378">Hydrolase</keyword>
<dbReference type="GO" id="GO:0006303">
    <property type="term" value="P:double-strand break repair via nonhomologous end joining"/>
    <property type="evidence" value="ECO:0007669"/>
    <property type="project" value="InterPro"/>
</dbReference>
<dbReference type="InterPro" id="IPR036465">
    <property type="entry name" value="vWFA_dom_sf"/>
</dbReference>
<dbReference type="Gene3D" id="3.40.50.410">
    <property type="entry name" value="von Willebrand factor, type A domain"/>
    <property type="match status" value="1"/>
</dbReference>
<evidence type="ECO:0000256" key="8">
    <source>
        <dbReference type="ARBA" id="ARBA00022806"/>
    </source>
</evidence>
<evidence type="ECO:0000259" key="15">
    <source>
        <dbReference type="PROSITE" id="PS50234"/>
    </source>
</evidence>
<evidence type="ECO:0000256" key="5">
    <source>
        <dbReference type="ARBA" id="ARBA00022741"/>
    </source>
</evidence>
<dbReference type="SMART" id="SM00559">
    <property type="entry name" value="Ku78"/>
    <property type="match status" value="1"/>
</dbReference>
<keyword evidence="12" id="KW-0234">DNA repair</keyword>
<dbReference type="GO" id="GO:0042162">
    <property type="term" value="F:telomeric DNA binding"/>
    <property type="evidence" value="ECO:0007669"/>
    <property type="project" value="InterPro"/>
</dbReference>
<dbReference type="AlphaFoldDB" id="A0A819JWJ5"/>
<dbReference type="CDD" id="cd00873">
    <property type="entry name" value="KU80"/>
    <property type="match status" value="1"/>
</dbReference>
<evidence type="ECO:0000313" key="16">
    <source>
        <dbReference type="EMBL" id="CAF1431993.1"/>
    </source>
</evidence>
<dbReference type="InterPro" id="IPR016194">
    <property type="entry name" value="SPOC-like_C_dom_sf"/>
</dbReference>
<dbReference type="GO" id="GO:0043564">
    <property type="term" value="C:Ku70:Ku80 complex"/>
    <property type="evidence" value="ECO:0007669"/>
    <property type="project" value="InterPro"/>
</dbReference>
<keyword evidence="13" id="KW-0539">Nucleus</keyword>
<evidence type="ECO:0000256" key="2">
    <source>
        <dbReference type="ARBA" id="ARBA00004286"/>
    </source>
</evidence>
<keyword evidence="9" id="KW-0067">ATP-binding</keyword>
<comment type="caution">
    <text evidence="17">The sequence shown here is derived from an EMBL/GenBank/DDBJ whole genome shotgun (WGS) entry which is preliminary data.</text>
</comment>
<evidence type="ECO:0000256" key="13">
    <source>
        <dbReference type="ARBA" id="ARBA00023242"/>
    </source>
</evidence>
<dbReference type="GO" id="GO:0003678">
    <property type="term" value="F:DNA helicase activity"/>
    <property type="evidence" value="ECO:0007669"/>
    <property type="project" value="InterPro"/>
</dbReference>
<comment type="similarity">
    <text evidence="3">Belongs to the ku80 family.</text>
</comment>
<proteinExistence type="inferred from homology"/>
<feature type="compositionally biased region" description="Polar residues" evidence="14">
    <location>
        <begin position="210"/>
        <end position="219"/>
    </location>
</feature>
<dbReference type="Pfam" id="PF02735">
    <property type="entry name" value="Ku"/>
    <property type="match status" value="1"/>
</dbReference>
<dbReference type="EMBL" id="CAJOAZ010002526">
    <property type="protein sequence ID" value="CAF3937103.1"/>
    <property type="molecule type" value="Genomic_DNA"/>
</dbReference>
<keyword evidence="5" id="KW-0547">Nucleotide-binding</keyword>
<evidence type="ECO:0000256" key="14">
    <source>
        <dbReference type="SAM" id="MobiDB-lite"/>
    </source>
</evidence>
<dbReference type="InterPro" id="IPR005161">
    <property type="entry name" value="Ku_N"/>
</dbReference>
<keyword evidence="11" id="KW-0233">DNA recombination</keyword>
<evidence type="ECO:0000256" key="7">
    <source>
        <dbReference type="ARBA" id="ARBA00022801"/>
    </source>
</evidence>
<dbReference type="SUPFAM" id="SSF100939">
    <property type="entry name" value="SPOC domain-like"/>
    <property type="match status" value="1"/>
</dbReference>
<accession>A0A819JWJ5</accession>
<dbReference type="SUPFAM" id="SSF53300">
    <property type="entry name" value="vWA-like"/>
    <property type="match status" value="1"/>
</dbReference>
<dbReference type="Gene3D" id="1.25.40.240">
    <property type="entry name" value="Ku, C-terminal domain"/>
    <property type="match status" value="1"/>
</dbReference>
<dbReference type="EMBL" id="CAJNOG010001315">
    <property type="protein sequence ID" value="CAF1431993.1"/>
    <property type="molecule type" value="Genomic_DNA"/>
</dbReference>
<sequence length="750" mass="84980">MASNKEALALVVDIGVGMSQTAPGFDSPLQITSDILQMIVQRKMFQQSKDELALILYGGDETNNDLADENNYQNISVVFSLSPANWHLFEEIQKIKPGNNPADLIDAIVVAADHLRRETEGKRGYAAKRVLLFTNAATPFNDHSLKVILDSLRLQDITVDAIGPSWGQEEEEDGDENDRPDSPMQTNGHNEDSASARPTTNGHHHHNSNQKKPLTPQQKTGIRIINDIINTTEGSLFTFREALGMLSIHQSKTVKPTATKYIMQLADIKLHICTYIQVKDNKPGIFRLKKVYARDPKSEIKIDRGRYTKDEHDEEIEKEELTDGFRYGTTFVPINKETLDDMKYQSEKCFSVIGFSDANMMRRSLYLGDTVYEVIAEPTYEEEAQTFTGLVQAMYDTNTVAIVRKCFSERSSPELGFLRPHIAHDHICMYYVKLPFAEDLREFNFDNLDVIKRNLPSDEQLKTVDNLITTMDLSHADRGREEAFQPELISNPYIQRMFQSIAQRAVTPDEPLSLSNTIMEMNDTLIQSIARKSKRTLDTVHEQFILRDTNRRQKIATGEALFGNNDISAKKARLEDNNEEFTTDSTSFEAQAAAKKKAAIKTVGTVTPVEDFKILIEQGSPSLTDVCKQMCTLIFDLINNSHGDSLFEKALQCIQCLREICIDKLEPKIFNDFEVVLKAHASDIDGRKDFWKKIVDEKISLITSEECIESNVIPIEAKKFLEEETAIQALNNAPINNEQDDEEEDLFDLI</sequence>
<comment type="subcellular location">
    <subcellularLocation>
        <location evidence="2">Chromosome</location>
    </subcellularLocation>
    <subcellularLocation>
        <location evidence="1">Nucleus</location>
    </subcellularLocation>
</comment>
<dbReference type="GO" id="GO:0006310">
    <property type="term" value="P:DNA recombination"/>
    <property type="evidence" value="ECO:0007669"/>
    <property type="project" value="UniProtKB-KW"/>
</dbReference>
<evidence type="ECO:0000256" key="3">
    <source>
        <dbReference type="ARBA" id="ARBA00007726"/>
    </source>
</evidence>
<evidence type="ECO:0000256" key="11">
    <source>
        <dbReference type="ARBA" id="ARBA00023172"/>
    </source>
</evidence>
<dbReference type="Pfam" id="PF08785">
    <property type="entry name" value="Ku_PK_bind"/>
    <property type="match status" value="1"/>
</dbReference>
<name>A0A819JWJ5_9BILA</name>
<evidence type="ECO:0000313" key="18">
    <source>
        <dbReference type="Proteomes" id="UP000663844"/>
    </source>
</evidence>
<evidence type="ECO:0000256" key="4">
    <source>
        <dbReference type="ARBA" id="ARBA00022454"/>
    </source>
</evidence>
<evidence type="ECO:0000313" key="17">
    <source>
        <dbReference type="EMBL" id="CAF3937103.1"/>
    </source>
</evidence>
<dbReference type="Pfam" id="PF03731">
    <property type="entry name" value="Ku_N"/>
    <property type="match status" value="1"/>
</dbReference>
<dbReference type="InterPro" id="IPR005160">
    <property type="entry name" value="Ku_C"/>
</dbReference>
<organism evidence="17 18">
    <name type="scientific">Adineta steineri</name>
    <dbReference type="NCBI Taxonomy" id="433720"/>
    <lineage>
        <taxon>Eukaryota</taxon>
        <taxon>Metazoa</taxon>
        <taxon>Spiralia</taxon>
        <taxon>Gnathifera</taxon>
        <taxon>Rotifera</taxon>
        <taxon>Eurotatoria</taxon>
        <taxon>Bdelloidea</taxon>
        <taxon>Adinetida</taxon>
        <taxon>Adinetidae</taxon>
        <taxon>Adineta</taxon>
    </lineage>
</organism>
<dbReference type="InterPro" id="IPR006164">
    <property type="entry name" value="DNA_bd_Ku70/Ku80"/>
</dbReference>
<evidence type="ECO:0000256" key="1">
    <source>
        <dbReference type="ARBA" id="ARBA00004123"/>
    </source>
</evidence>
<feature type="domain" description="VWFA" evidence="15">
    <location>
        <begin position="7"/>
        <end position="163"/>
    </location>
</feature>
<reference evidence="17" key="1">
    <citation type="submission" date="2021-02" db="EMBL/GenBank/DDBJ databases">
        <authorList>
            <person name="Nowell W R."/>
        </authorList>
    </citation>
    <scope>NUCLEOTIDE SEQUENCE</scope>
</reference>
<gene>
    <name evidence="16" type="ORF">JYZ213_LOCUS39625</name>
    <name evidence="17" type="ORF">OXD698_LOCUS25916</name>
</gene>
<feature type="region of interest" description="Disordered" evidence="14">
    <location>
        <begin position="163"/>
        <end position="219"/>
    </location>
</feature>
<dbReference type="InterPro" id="IPR002035">
    <property type="entry name" value="VWF_A"/>
</dbReference>
<dbReference type="PANTHER" id="PTHR12604:SF4">
    <property type="entry name" value="X-RAY REPAIR CROSS-COMPLEMENTING PROTEIN 5"/>
    <property type="match status" value="1"/>
</dbReference>